<dbReference type="Gene3D" id="2.60.40.150">
    <property type="entry name" value="C2 domain"/>
    <property type="match status" value="1"/>
</dbReference>
<dbReference type="OrthoDB" id="63267at2759"/>
<dbReference type="Proteomes" id="UP000324800">
    <property type="component" value="Unassembled WGS sequence"/>
</dbReference>
<dbReference type="CDD" id="cd00030">
    <property type="entry name" value="C2"/>
    <property type="match status" value="1"/>
</dbReference>
<feature type="compositionally biased region" description="Polar residues" evidence="1">
    <location>
        <begin position="162"/>
        <end position="171"/>
    </location>
</feature>
<evidence type="ECO:0000259" key="2">
    <source>
        <dbReference type="PROSITE" id="PS50004"/>
    </source>
</evidence>
<feature type="compositionally biased region" description="Polar residues" evidence="1">
    <location>
        <begin position="131"/>
        <end position="151"/>
    </location>
</feature>
<dbReference type="SUPFAM" id="SSF49562">
    <property type="entry name" value="C2 domain (Calcium/lipid-binding domain, CaLB)"/>
    <property type="match status" value="1"/>
</dbReference>
<comment type="caution">
    <text evidence="3">The sequence shown here is derived from an EMBL/GenBank/DDBJ whole genome shotgun (WGS) entry which is preliminary data.</text>
</comment>
<feature type="compositionally biased region" description="Polar residues" evidence="1">
    <location>
        <begin position="179"/>
        <end position="190"/>
    </location>
</feature>
<evidence type="ECO:0000256" key="1">
    <source>
        <dbReference type="SAM" id="MobiDB-lite"/>
    </source>
</evidence>
<dbReference type="EMBL" id="SNRW01039986">
    <property type="protein sequence ID" value="KAA6347704.1"/>
    <property type="molecule type" value="Genomic_DNA"/>
</dbReference>
<feature type="region of interest" description="Disordered" evidence="1">
    <location>
        <begin position="96"/>
        <end position="248"/>
    </location>
</feature>
<feature type="compositionally biased region" description="Acidic residues" evidence="1">
    <location>
        <begin position="212"/>
        <end position="231"/>
    </location>
</feature>
<protein>
    <recommendedName>
        <fullName evidence="2">C2 domain-containing protein</fullName>
    </recommendedName>
</protein>
<proteinExistence type="predicted"/>
<feature type="non-terminal residue" evidence="3">
    <location>
        <position position="1"/>
    </location>
</feature>
<accession>A0A5J4SNI1</accession>
<feature type="compositionally biased region" description="Basic and acidic residues" evidence="1">
    <location>
        <begin position="152"/>
        <end position="161"/>
    </location>
</feature>
<dbReference type="InterPro" id="IPR035892">
    <property type="entry name" value="C2_domain_sf"/>
</dbReference>
<name>A0A5J4SNI1_9EUKA</name>
<dbReference type="Pfam" id="PF00168">
    <property type="entry name" value="C2"/>
    <property type="match status" value="1"/>
</dbReference>
<sequence length="248" mass="28176">LGDQEYKSKTISNSLNPEYEESFELPYDPTTTDEKELKIEVWDYDRLSKNDLLGSSSIKFGKYLDNQQDIELNLISTDNRNVSTNAGKGYLTVFYERDQEQKSEPAASKVAVSRQKKVQTPAKPAPEEPTDVTTKKMTSLSDPSLNQNGQQGRKDKQKKSETQPTQQTQKAFTGADGSAQPSAKQYTPQTKTRKLIKKDDDEPKEIKTTENSEVEDVELEKDGEQQEDQYDEEKTPADDRKQKQHEIA</sequence>
<organism evidence="3 4">
    <name type="scientific">Streblomastix strix</name>
    <dbReference type="NCBI Taxonomy" id="222440"/>
    <lineage>
        <taxon>Eukaryota</taxon>
        <taxon>Metamonada</taxon>
        <taxon>Preaxostyla</taxon>
        <taxon>Oxymonadida</taxon>
        <taxon>Streblomastigidae</taxon>
        <taxon>Streblomastix</taxon>
    </lineage>
</organism>
<dbReference type="AlphaFoldDB" id="A0A5J4SNI1"/>
<feature type="non-terminal residue" evidence="3">
    <location>
        <position position="248"/>
    </location>
</feature>
<gene>
    <name evidence="3" type="ORF">EZS28_052011</name>
</gene>
<dbReference type="InterPro" id="IPR000008">
    <property type="entry name" value="C2_dom"/>
</dbReference>
<dbReference type="PROSITE" id="PS50004">
    <property type="entry name" value="C2"/>
    <property type="match status" value="1"/>
</dbReference>
<evidence type="ECO:0000313" key="4">
    <source>
        <dbReference type="Proteomes" id="UP000324800"/>
    </source>
</evidence>
<feature type="compositionally biased region" description="Basic and acidic residues" evidence="1">
    <location>
        <begin position="232"/>
        <end position="248"/>
    </location>
</feature>
<feature type="compositionally biased region" description="Basic and acidic residues" evidence="1">
    <location>
        <begin position="197"/>
        <end position="210"/>
    </location>
</feature>
<evidence type="ECO:0000313" key="3">
    <source>
        <dbReference type="EMBL" id="KAA6347704.1"/>
    </source>
</evidence>
<feature type="region of interest" description="Disordered" evidence="1">
    <location>
        <begin position="1"/>
        <end position="31"/>
    </location>
</feature>
<reference evidence="3 4" key="1">
    <citation type="submission" date="2019-03" db="EMBL/GenBank/DDBJ databases">
        <title>Single cell metagenomics reveals metabolic interactions within the superorganism composed of flagellate Streblomastix strix and complex community of Bacteroidetes bacteria on its surface.</title>
        <authorList>
            <person name="Treitli S.C."/>
            <person name="Kolisko M."/>
            <person name="Husnik F."/>
            <person name="Keeling P."/>
            <person name="Hampl V."/>
        </authorList>
    </citation>
    <scope>NUCLEOTIDE SEQUENCE [LARGE SCALE GENOMIC DNA]</scope>
    <source>
        <strain evidence="3">ST1C</strain>
    </source>
</reference>
<feature type="domain" description="C2" evidence="2">
    <location>
        <begin position="1"/>
        <end position="74"/>
    </location>
</feature>